<dbReference type="Proteomes" id="UP000656881">
    <property type="component" value="Unassembled WGS sequence"/>
</dbReference>
<dbReference type="EMBL" id="BMNG01000027">
    <property type="protein sequence ID" value="GGO59163.1"/>
    <property type="molecule type" value="Genomic_DNA"/>
</dbReference>
<comment type="caution">
    <text evidence="2">The sequence shown here is derived from an EMBL/GenBank/DDBJ whole genome shotgun (WGS) entry which is preliminary data.</text>
</comment>
<proteinExistence type="predicted"/>
<feature type="compositionally biased region" description="Basic and acidic residues" evidence="1">
    <location>
        <begin position="1"/>
        <end position="10"/>
    </location>
</feature>
<reference evidence="3" key="1">
    <citation type="journal article" date="2019" name="Int. J. Syst. Evol. Microbiol.">
        <title>The Global Catalogue of Microorganisms (GCM) 10K type strain sequencing project: providing services to taxonomists for standard genome sequencing and annotation.</title>
        <authorList>
            <consortium name="The Broad Institute Genomics Platform"/>
            <consortium name="The Broad Institute Genome Sequencing Center for Infectious Disease"/>
            <person name="Wu L."/>
            <person name="Ma J."/>
        </authorList>
    </citation>
    <scope>NUCLEOTIDE SEQUENCE [LARGE SCALE GENOMIC DNA]</scope>
    <source>
        <strain evidence="3">CGMCC 4.7349</strain>
    </source>
</reference>
<evidence type="ECO:0000313" key="3">
    <source>
        <dbReference type="Proteomes" id="UP000656881"/>
    </source>
</evidence>
<feature type="region of interest" description="Disordered" evidence="1">
    <location>
        <begin position="1"/>
        <end position="25"/>
    </location>
</feature>
<evidence type="ECO:0000313" key="2">
    <source>
        <dbReference type="EMBL" id="GGO59163.1"/>
    </source>
</evidence>
<sequence length="79" mass="8530">MLHSVDEPSAERFLSGPEAGEPGGYRTRVLARDSPLRFVLAYNPTSMSATADRVERVVAALPLGGARSSWQAGEPGFRR</sequence>
<name>A0ABQ2MX58_9ACTN</name>
<accession>A0ABQ2MX58</accession>
<keyword evidence="3" id="KW-1185">Reference proteome</keyword>
<protein>
    <submittedName>
        <fullName evidence="2">Uncharacterized protein</fullName>
    </submittedName>
</protein>
<gene>
    <name evidence="2" type="ORF">GCM10012286_80130</name>
</gene>
<evidence type="ECO:0000256" key="1">
    <source>
        <dbReference type="SAM" id="MobiDB-lite"/>
    </source>
</evidence>
<organism evidence="2 3">
    <name type="scientific">Streptomyces lasiicapitis</name>
    <dbReference type="NCBI Taxonomy" id="1923961"/>
    <lineage>
        <taxon>Bacteria</taxon>
        <taxon>Bacillati</taxon>
        <taxon>Actinomycetota</taxon>
        <taxon>Actinomycetes</taxon>
        <taxon>Kitasatosporales</taxon>
        <taxon>Streptomycetaceae</taxon>
        <taxon>Streptomyces</taxon>
    </lineage>
</organism>